<proteinExistence type="predicted"/>
<keyword evidence="3" id="KW-1185">Reference proteome</keyword>
<protein>
    <submittedName>
        <fullName evidence="2">Uncharacterized protein</fullName>
    </submittedName>
</protein>
<feature type="region of interest" description="Disordered" evidence="1">
    <location>
        <begin position="240"/>
        <end position="339"/>
    </location>
</feature>
<comment type="caution">
    <text evidence="2">The sequence shown here is derived from an EMBL/GenBank/DDBJ whole genome shotgun (WGS) entry which is preliminary data.</text>
</comment>
<organism evidence="2 3">
    <name type="scientific">Clavelina lepadiformis</name>
    <name type="common">Light-bulb sea squirt</name>
    <name type="synonym">Ascidia lepadiformis</name>
    <dbReference type="NCBI Taxonomy" id="159417"/>
    <lineage>
        <taxon>Eukaryota</taxon>
        <taxon>Metazoa</taxon>
        <taxon>Chordata</taxon>
        <taxon>Tunicata</taxon>
        <taxon>Ascidiacea</taxon>
        <taxon>Aplousobranchia</taxon>
        <taxon>Clavelinidae</taxon>
        <taxon>Clavelina</taxon>
    </lineage>
</organism>
<dbReference type="EMBL" id="CAWYQH010000119">
    <property type="protein sequence ID" value="CAK8690614.1"/>
    <property type="molecule type" value="Genomic_DNA"/>
</dbReference>
<reference evidence="2 3" key="1">
    <citation type="submission" date="2024-02" db="EMBL/GenBank/DDBJ databases">
        <authorList>
            <person name="Daric V."/>
            <person name="Darras S."/>
        </authorList>
    </citation>
    <scope>NUCLEOTIDE SEQUENCE [LARGE SCALE GENOMIC DNA]</scope>
</reference>
<feature type="compositionally biased region" description="Polar residues" evidence="1">
    <location>
        <begin position="278"/>
        <end position="288"/>
    </location>
</feature>
<evidence type="ECO:0000313" key="3">
    <source>
        <dbReference type="Proteomes" id="UP001642483"/>
    </source>
</evidence>
<evidence type="ECO:0000313" key="2">
    <source>
        <dbReference type="EMBL" id="CAK8690614.1"/>
    </source>
</evidence>
<name>A0ABP0GIY4_CLALP</name>
<dbReference type="Proteomes" id="UP001642483">
    <property type="component" value="Unassembled WGS sequence"/>
</dbReference>
<sequence>MAFNVTLPPLRYKSNEDFQDFLKVFNSYCASVRANQDFKKHLLIESFDKDFVWEIQGKDASVYDLEFDELVERASEAGRSKAEISRLKNSLLDRVQEPDESTRSFVYALRKQGDMAYASADQAPVKNEVLYLALIRGLRNRKISETLVADLEIGRDFFTTSARAIALDVSEKTPCSDVFTVARLSHGDESRQDEATVLMKNELAKISGEIKLFNDNIQGRISSIDETVSSVKTQMNTLQRDVDRLHWKPRAPGPSERRNQRYRNRKSPSDKTRGVRNNPRSNANPSKYDSSRRDRLNRQSLATNHNPRTNSFDVNRSKLSWNRSRPPAPATATPAQQQYRKRLCKFRPASPMPDLLQRQNSRSRIVVDTPARWKSDLTAKRGLYRRRPDRPRFH</sequence>
<evidence type="ECO:0000256" key="1">
    <source>
        <dbReference type="SAM" id="MobiDB-lite"/>
    </source>
</evidence>
<gene>
    <name evidence="2" type="ORF">CVLEPA_LOCUS23212</name>
</gene>
<accession>A0ABP0GIY4</accession>
<feature type="compositionally biased region" description="Polar residues" evidence="1">
    <location>
        <begin position="298"/>
        <end position="323"/>
    </location>
</feature>